<reference evidence="1" key="1">
    <citation type="submission" date="2014-11" db="EMBL/GenBank/DDBJ databases">
        <authorList>
            <person name="Amaro Gonzalez C."/>
        </authorList>
    </citation>
    <scope>NUCLEOTIDE SEQUENCE</scope>
</reference>
<name>A0A0E9RZM8_ANGAN</name>
<protein>
    <submittedName>
        <fullName evidence="1">Uncharacterized protein</fullName>
    </submittedName>
</protein>
<dbReference type="EMBL" id="GBXM01093299">
    <property type="protein sequence ID" value="JAH15278.1"/>
    <property type="molecule type" value="Transcribed_RNA"/>
</dbReference>
<dbReference type="EMBL" id="GBXM01073883">
    <property type="protein sequence ID" value="JAH34694.1"/>
    <property type="molecule type" value="Transcribed_RNA"/>
</dbReference>
<reference evidence="1" key="2">
    <citation type="journal article" date="2015" name="Fish Shellfish Immunol.">
        <title>Early steps in the European eel (Anguilla anguilla)-Vibrio vulnificus interaction in the gills: Role of the RtxA13 toxin.</title>
        <authorList>
            <person name="Callol A."/>
            <person name="Pajuelo D."/>
            <person name="Ebbesson L."/>
            <person name="Teles M."/>
            <person name="MacKenzie S."/>
            <person name="Amaro C."/>
        </authorList>
    </citation>
    <scope>NUCLEOTIDE SEQUENCE</scope>
</reference>
<accession>A0A0E9RZM8</accession>
<sequence length="9" mass="928">MGVCAFAET</sequence>
<proteinExistence type="predicted"/>
<evidence type="ECO:0000313" key="1">
    <source>
        <dbReference type="EMBL" id="JAH34694.1"/>
    </source>
</evidence>
<organism evidence="1">
    <name type="scientific">Anguilla anguilla</name>
    <name type="common">European freshwater eel</name>
    <name type="synonym">Muraena anguilla</name>
    <dbReference type="NCBI Taxonomy" id="7936"/>
    <lineage>
        <taxon>Eukaryota</taxon>
        <taxon>Metazoa</taxon>
        <taxon>Chordata</taxon>
        <taxon>Craniata</taxon>
        <taxon>Vertebrata</taxon>
        <taxon>Euteleostomi</taxon>
        <taxon>Actinopterygii</taxon>
        <taxon>Neopterygii</taxon>
        <taxon>Teleostei</taxon>
        <taxon>Anguilliformes</taxon>
        <taxon>Anguillidae</taxon>
        <taxon>Anguilla</taxon>
    </lineage>
</organism>